<dbReference type="AlphaFoldDB" id="A0AAN8XRQ8"/>
<keyword evidence="4" id="KW-0808">Transferase</keyword>
<dbReference type="Pfam" id="PF01762">
    <property type="entry name" value="Galactosyl_T"/>
    <property type="match status" value="1"/>
</dbReference>
<evidence type="ECO:0000256" key="8">
    <source>
        <dbReference type="ARBA" id="ARBA00023034"/>
    </source>
</evidence>
<evidence type="ECO:0000256" key="4">
    <source>
        <dbReference type="ARBA" id="ARBA00022679"/>
    </source>
</evidence>
<dbReference type="PANTHER" id="PTHR11214:SF235">
    <property type="entry name" value="HEXOSYLTRANSFERASE"/>
    <property type="match status" value="1"/>
</dbReference>
<feature type="region of interest" description="Disordered" evidence="11">
    <location>
        <begin position="379"/>
        <end position="400"/>
    </location>
</feature>
<dbReference type="InterPro" id="IPR002659">
    <property type="entry name" value="Glyco_trans_31"/>
</dbReference>
<keyword evidence="9 10" id="KW-0472">Membrane</keyword>
<evidence type="ECO:0000256" key="7">
    <source>
        <dbReference type="ARBA" id="ARBA00022989"/>
    </source>
</evidence>
<dbReference type="Proteomes" id="UP001381693">
    <property type="component" value="Unassembled WGS sequence"/>
</dbReference>
<comment type="similarity">
    <text evidence="2 10">Belongs to the glycosyltransferase 31 family.</text>
</comment>
<dbReference type="EC" id="2.4.1.-" evidence="10"/>
<evidence type="ECO:0000256" key="3">
    <source>
        <dbReference type="ARBA" id="ARBA00022676"/>
    </source>
</evidence>
<keyword evidence="7 10" id="KW-1133">Transmembrane helix</keyword>
<feature type="transmembrane region" description="Helical" evidence="10">
    <location>
        <begin position="7"/>
        <end position="28"/>
    </location>
</feature>
<evidence type="ECO:0000256" key="10">
    <source>
        <dbReference type="RuleBase" id="RU363063"/>
    </source>
</evidence>
<evidence type="ECO:0000256" key="9">
    <source>
        <dbReference type="ARBA" id="ARBA00023136"/>
    </source>
</evidence>
<accession>A0AAN8XRQ8</accession>
<sequence>MPCKVSFGEFLLSVVTFTAFVLLIGFTWEAGQSALPPPPIEHPYRRPPIRGHAGLYPRAAPLLDLKEVTYIVNSAVCDNSQNEILLLYLVFSHPSHWELRDAHRRHSSWKTLQELGARRVFLLADGSQISQEGYPAVPMTTVLKESAKYRDVVVGSFRDHYRNLTYKHAMALSWANQFCPNAHYIFKMDDDIMVDIWGIQKLLKSGLVADRSGVIQLLDPQREHKGDKLLDHEGTWAAGLVQMGLRPQRKKSKWKVTRSEFPGHIYPTYLSGWAYLITQPAASAILTAASNNTPFWIDDVYITGVLATKAKVLRFALNPHYTLVTGAASCCIKDSFPKGPVILASSAAPLCNLLVAPSDKNVTLLSSWINAARKCHQGKGCPDQDPESCPPTRPHFGVGT</sequence>
<dbReference type="PANTHER" id="PTHR11214">
    <property type="entry name" value="BETA-1,3-N-ACETYLGLUCOSAMINYLTRANSFERASE"/>
    <property type="match status" value="1"/>
</dbReference>
<evidence type="ECO:0000256" key="6">
    <source>
        <dbReference type="ARBA" id="ARBA00022968"/>
    </source>
</evidence>
<comment type="caution">
    <text evidence="12">The sequence shown here is derived from an EMBL/GenBank/DDBJ whole genome shotgun (WGS) entry which is preliminary data.</text>
</comment>
<proteinExistence type="inferred from homology"/>
<keyword evidence="8 10" id="KW-0333">Golgi apparatus</keyword>
<evidence type="ECO:0000313" key="13">
    <source>
        <dbReference type="Proteomes" id="UP001381693"/>
    </source>
</evidence>
<dbReference type="GO" id="GO:0000139">
    <property type="term" value="C:Golgi membrane"/>
    <property type="evidence" value="ECO:0007669"/>
    <property type="project" value="UniProtKB-SubCell"/>
</dbReference>
<evidence type="ECO:0000256" key="2">
    <source>
        <dbReference type="ARBA" id="ARBA00008661"/>
    </source>
</evidence>
<protein>
    <recommendedName>
        <fullName evidence="10">Hexosyltransferase</fullName>
        <ecNumber evidence="10">2.4.1.-</ecNumber>
    </recommendedName>
</protein>
<organism evidence="12 13">
    <name type="scientific">Halocaridina rubra</name>
    <name type="common">Hawaiian red shrimp</name>
    <dbReference type="NCBI Taxonomy" id="373956"/>
    <lineage>
        <taxon>Eukaryota</taxon>
        <taxon>Metazoa</taxon>
        <taxon>Ecdysozoa</taxon>
        <taxon>Arthropoda</taxon>
        <taxon>Crustacea</taxon>
        <taxon>Multicrustacea</taxon>
        <taxon>Malacostraca</taxon>
        <taxon>Eumalacostraca</taxon>
        <taxon>Eucarida</taxon>
        <taxon>Decapoda</taxon>
        <taxon>Pleocyemata</taxon>
        <taxon>Caridea</taxon>
        <taxon>Atyoidea</taxon>
        <taxon>Atyidae</taxon>
        <taxon>Halocaridina</taxon>
    </lineage>
</organism>
<dbReference type="GO" id="GO:0016758">
    <property type="term" value="F:hexosyltransferase activity"/>
    <property type="evidence" value="ECO:0007669"/>
    <property type="project" value="InterPro"/>
</dbReference>
<evidence type="ECO:0000313" key="12">
    <source>
        <dbReference type="EMBL" id="KAK7084448.1"/>
    </source>
</evidence>
<comment type="subcellular location">
    <subcellularLocation>
        <location evidence="1 10">Golgi apparatus membrane</location>
        <topology evidence="1 10">Single-pass type II membrane protein</topology>
    </subcellularLocation>
</comment>
<keyword evidence="3 10" id="KW-0328">Glycosyltransferase</keyword>
<dbReference type="EMBL" id="JAXCGZ010002086">
    <property type="protein sequence ID" value="KAK7084448.1"/>
    <property type="molecule type" value="Genomic_DNA"/>
</dbReference>
<keyword evidence="5 10" id="KW-0812">Transmembrane</keyword>
<keyword evidence="13" id="KW-1185">Reference proteome</keyword>
<gene>
    <name evidence="12" type="ORF">SK128_009810</name>
</gene>
<evidence type="ECO:0000256" key="11">
    <source>
        <dbReference type="SAM" id="MobiDB-lite"/>
    </source>
</evidence>
<reference evidence="12 13" key="1">
    <citation type="submission" date="2023-11" db="EMBL/GenBank/DDBJ databases">
        <title>Halocaridina rubra genome assembly.</title>
        <authorList>
            <person name="Smith C."/>
        </authorList>
    </citation>
    <scope>NUCLEOTIDE SEQUENCE [LARGE SCALE GENOMIC DNA]</scope>
    <source>
        <strain evidence="12">EP-1</strain>
        <tissue evidence="12">Whole</tissue>
    </source>
</reference>
<name>A0AAN8XRQ8_HALRR</name>
<dbReference type="GO" id="GO:0006493">
    <property type="term" value="P:protein O-linked glycosylation"/>
    <property type="evidence" value="ECO:0007669"/>
    <property type="project" value="TreeGrafter"/>
</dbReference>
<feature type="non-terminal residue" evidence="12">
    <location>
        <position position="400"/>
    </location>
</feature>
<evidence type="ECO:0000256" key="1">
    <source>
        <dbReference type="ARBA" id="ARBA00004323"/>
    </source>
</evidence>
<evidence type="ECO:0000256" key="5">
    <source>
        <dbReference type="ARBA" id="ARBA00022692"/>
    </source>
</evidence>
<keyword evidence="6 10" id="KW-0735">Signal-anchor</keyword>